<organism evidence="3 4">
    <name type="scientific">Quercus lobata</name>
    <name type="common">Valley oak</name>
    <dbReference type="NCBI Taxonomy" id="97700"/>
    <lineage>
        <taxon>Eukaryota</taxon>
        <taxon>Viridiplantae</taxon>
        <taxon>Streptophyta</taxon>
        <taxon>Embryophyta</taxon>
        <taxon>Tracheophyta</taxon>
        <taxon>Spermatophyta</taxon>
        <taxon>Magnoliopsida</taxon>
        <taxon>eudicotyledons</taxon>
        <taxon>Gunneridae</taxon>
        <taxon>Pentapetalae</taxon>
        <taxon>rosids</taxon>
        <taxon>fabids</taxon>
        <taxon>Fagales</taxon>
        <taxon>Fagaceae</taxon>
        <taxon>Quercus</taxon>
    </lineage>
</organism>
<feature type="signal peptide" evidence="2">
    <location>
        <begin position="1"/>
        <end position="18"/>
    </location>
</feature>
<keyword evidence="4" id="KW-1185">Reference proteome</keyword>
<proteinExistence type="predicted"/>
<protein>
    <recommendedName>
        <fullName evidence="5">Glycine-rich protein</fullName>
    </recommendedName>
</protein>
<dbReference type="InParanoid" id="A0A7N2KN95"/>
<dbReference type="Proteomes" id="UP000594261">
    <property type="component" value="Chromosome 1"/>
</dbReference>
<dbReference type="PANTHER" id="PTHR36040">
    <property type="entry name" value="OS04G0188500 PROTEIN"/>
    <property type="match status" value="1"/>
</dbReference>
<keyword evidence="2" id="KW-0732">Signal</keyword>
<evidence type="ECO:0008006" key="5">
    <source>
        <dbReference type="Google" id="ProtNLM"/>
    </source>
</evidence>
<name>A0A7N2KN95_QUELO</name>
<reference evidence="3 4" key="1">
    <citation type="journal article" date="2016" name="G3 (Bethesda)">
        <title>First Draft Assembly and Annotation of the Genome of a California Endemic Oak Quercus lobata Nee (Fagaceae).</title>
        <authorList>
            <person name="Sork V.L."/>
            <person name="Fitz-Gibbon S.T."/>
            <person name="Puiu D."/>
            <person name="Crepeau M."/>
            <person name="Gugger P.F."/>
            <person name="Sherman R."/>
            <person name="Stevens K."/>
            <person name="Langley C.H."/>
            <person name="Pellegrini M."/>
            <person name="Salzberg S.L."/>
        </authorList>
    </citation>
    <scope>NUCLEOTIDE SEQUENCE [LARGE SCALE GENOMIC DNA]</scope>
    <source>
        <strain evidence="3 4">cv. SW786</strain>
    </source>
</reference>
<evidence type="ECO:0000313" key="4">
    <source>
        <dbReference type="Proteomes" id="UP000594261"/>
    </source>
</evidence>
<feature type="chain" id="PRO_5029794315" description="Glycine-rich protein" evidence="2">
    <location>
        <begin position="19"/>
        <end position="78"/>
    </location>
</feature>
<dbReference type="Gramene" id="QL01p021202:mrna">
    <property type="protein sequence ID" value="QL01p021202:mrna:CDS:1"/>
    <property type="gene ID" value="QL01p021202"/>
</dbReference>
<dbReference type="PANTHER" id="PTHR36040:SF5">
    <property type="entry name" value="TRANSMEMBRANE PROTEIN"/>
    <property type="match status" value="1"/>
</dbReference>
<sequence>MKFLAIALVLMMVSSCLAADKKTLSAKMNMEAKKPLFDDEKVDVGYGGSSVNNHHYIPREDFNKNNNGGGSNSENGNG</sequence>
<dbReference type="EMBL" id="LRBV02000001">
    <property type="status" value="NOT_ANNOTATED_CDS"/>
    <property type="molecule type" value="Genomic_DNA"/>
</dbReference>
<accession>A0A7N2KN95</accession>
<dbReference type="OMA" id="MMVSYCL"/>
<evidence type="ECO:0000313" key="3">
    <source>
        <dbReference type="EnsemblPlants" id="QL01p021202:mrna:CDS:1"/>
    </source>
</evidence>
<evidence type="ECO:0000256" key="1">
    <source>
        <dbReference type="SAM" id="MobiDB-lite"/>
    </source>
</evidence>
<dbReference type="EnsemblPlants" id="QL01p021202:mrna">
    <property type="protein sequence ID" value="QL01p021202:mrna:CDS:1"/>
    <property type="gene ID" value="QL01p021202"/>
</dbReference>
<feature type="region of interest" description="Disordered" evidence="1">
    <location>
        <begin position="55"/>
        <end position="78"/>
    </location>
</feature>
<evidence type="ECO:0000256" key="2">
    <source>
        <dbReference type="SAM" id="SignalP"/>
    </source>
</evidence>
<reference evidence="3" key="2">
    <citation type="submission" date="2021-01" db="UniProtKB">
        <authorList>
            <consortium name="EnsemblPlants"/>
        </authorList>
    </citation>
    <scope>IDENTIFICATION</scope>
</reference>
<feature type="compositionally biased region" description="Gly residues" evidence="1">
    <location>
        <begin position="67"/>
        <end position="78"/>
    </location>
</feature>
<dbReference type="AlphaFoldDB" id="A0A7N2KN95"/>
<dbReference type="PROSITE" id="PS51257">
    <property type="entry name" value="PROKAR_LIPOPROTEIN"/>
    <property type="match status" value="1"/>
</dbReference>